<organism evidence="1 2">
    <name type="scientific">Endocarpon pusillum</name>
    <dbReference type="NCBI Taxonomy" id="364733"/>
    <lineage>
        <taxon>Eukaryota</taxon>
        <taxon>Fungi</taxon>
        <taxon>Dikarya</taxon>
        <taxon>Ascomycota</taxon>
        <taxon>Pezizomycotina</taxon>
        <taxon>Eurotiomycetes</taxon>
        <taxon>Chaetothyriomycetidae</taxon>
        <taxon>Verrucariales</taxon>
        <taxon>Verrucariaceae</taxon>
        <taxon>Endocarpon</taxon>
    </lineage>
</organism>
<name>A0A8H7E1D4_9EURO</name>
<protein>
    <recommendedName>
        <fullName evidence="3">F-box domain-containing protein</fullName>
    </recommendedName>
</protein>
<dbReference type="OrthoDB" id="10386585at2759"/>
<proteinExistence type="predicted"/>
<evidence type="ECO:0008006" key="3">
    <source>
        <dbReference type="Google" id="ProtNLM"/>
    </source>
</evidence>
<keyword evidence="2" id="KW-1185">Reference proteome</keyword>
<comment type="caution">
    <text evidence="1">The sequence shown here is derived from an EMBL/GenBank/DDBJ whole genome shotgun (WGS) entry which is preliminary data.</text>
</comment>
<dbReference type="InterPro" id="IPR036047">
    <property type="entry name" value="F-box-like_dom_sf"/>
</dbReference>
<dbReference type="Proteomes" id="UP000606974">
    <property type="component" value="Unassembled WGS sequence"/>
</dbReference>
<dbReference type="EMBL" id="JAACFV010000116">
    <property type="protein sequence ID" value="KAF7505180.1"/>
    <property type="molecule type" value="Genomic_DNA"/>
</dbReference>
<accession>A0A8H7E1D4</accession>
<sequence length="81" mass="9737">MRFNLLPMEIQLYILSFLDDEVLVFLKRVHPYLDRLIGNLMTPLGHGYWMWKPAFKDWKVQVLACGSRRSRIGRIKDLEWT</sequence>
<evidence type="ECO:0000313" key="1">
    <source>
        <dbReference type="EMBL" id="KAF7505180.1"/>
    </source>
</evidence>
<gene>
    <name evidence="1" type="ORF">GJ744_001170</name>
</gene>
<dbReference type="SUPFAM" id="SSF81383">
    <property type="entry name" value="F-box domain"/>
    <property type="match status" value="1"/>
</dbReference>
<dbReference type="AlphaFoldDB" id="A0A8H7E1D4"/>
<evidence type="ECO:0000313" key="2">
    <source>
        <dbReference type="Proteomes" id="UP000606974"/>
    </source>
</evidence>
<reference evidence="1" key="1">
    <citation type="submission" date="2020-02" db="EMBL/GenBank/DDBJ databases">
        <authorList>
            <person name="Palmer J.M."/>
        </authorList>
    </citation>
    <scope>NUCLEOTIDE SEQUENCE</scope>
    <source>
        <strain evidence="1">EPUS1.4</strain>
        <tissue evidence="1">Thallus</tissue>
    </source>
</reference>